<dbReference type="AlphaFoldDB" id="A0A3N3ZU93"/>
<keyword evidence="2" id="KW-1185">Reference proteome</keyword>
<organism evidence="1 2">
    <name type="scientific">Kocuria soli</name>
    <dbReference type="NCBI Taxonomy" id="2485125"/>
    <lineage>
        <taxon>Bacteria</taxon>
        <taxon>Bacillati</taxon>
        <taxon>Actinomycetota</taxon>
        <taxon>Actinomycetes</taxon>
        <taxon>Micrococcales</taxon>
        <taxon>Micrococcaceae</taxon>
        <taxon>Kocuria</taxon>
    </lineage>
</organism>
<evidence type="ECO:0000313" key="2">
    <source>
        <dbReference type="Proteomes" id="UP000270616"/>
    </source>
</evidence>
<name>A0A3N3ZU93_9MICC</name>
<dbReference type="EMBL" id="RKMF01000005">
    <property type="protein sequence ID" value="ROZ63828.1"/>
    <property type="molecule type" value="Genomic_DNA"/>
</dbReference>
<dbReference type="Gene3D" id="1.10.260.40">
    <property type="entry name" value="lambda repressor-like DNA-binding domains"/>
    <property type="match status" value="1"/>
</dbReference>
<evidence type="ECO:0000313" key="1">
    <source>
        <dbReference type="EMBL" id="ROZ63828.1"/>
    </source>
</evidence>
<comment type="caution">
    <text evidence="1">The sequence shown here is derived from an EMBL/GenBank/DDBJ whole genome shotgun (WGS) entry which is preliminary data.</text>
</comment>
<dbReference type="GO" id="GO:0003677">
    <property type="term" value="F:DNA binding"/>
    <property type="evidence" value="ECO:0007669"/>
    <property type="project" value="InterPro"/>
</dbReference>
<gene>
    <name evidence="1" type="ORF">EDL96_05695</name>
</gene>
<sequence>MPQAIRAVIGQNVARIRADQGINAETLAENMRTAGFAWAAQRVYELEAGRKNVSIAELLTLAAAISRSGEVVTVPDLMRSEDLVPVSEVMGLTPTDMHAALTGEPVVLSLTPQARQRFRGLAERASVAADVAMHDLAEWGLQDLDMDALDAVGAPDAADRKAATKLGVPVWVVQVTARRLWGRQLSAERDAEVDPGATAQARGHVTRALTEQLRMEIERRRGNG</sequence>
<proteinExistence type="predicted"/>
<reference evidence="1 2" key="1">
    <citation type="submission" date="2018-10" db="EMBL/GenBank/DDBJ databases">
        <title>Kocuria sp. M5W7-7, whole genome shotgun sequence.</title>
        <authorList>
            <person name="Tuo L."/>
        </authorList>
    </citation>
    <scope>NUCLEOTIDE SEQUENCE [LARGE SCALE GENOMIC DNA]</scope>
    <source>
        <strain evidence="1 2">M5W7-7</strain>
    </source>
</reference>
<accession>A0A3N3ZU93</accession>
<dbReference type="InterPro" id="IPR010982">
    <property type="entry name" value="Lambda_DNA-bd_dom_sf"/>
</dbReference>
<protein>
    <recommendedName>
        <fullName evidence="3">XRE family transcriptional regulator</fullName>
    </recommendedName>
</protein>
<evidence type="ECO:0008006" key="3">
    <source>
        <dbReference type="Google" id="ProtNLM"/>
    </source>
</evidence>
<dbReference type="Proteomes" id="UP000270616">
    <property type="component" value="Unassembled WGS sequence"/>
</dbReference>